<reference evidence="3" key="1">
    <citation type="submission" date="2016-09" db="EMBL/GenBank/DDBJ databases">
        <title>Genomics of Clostridium taeniosporum, an organism which forms endospores with ribbon-like appendages.</title>
        <authorList>
            <person name="Walker J.R."/>
        </authorList>
    </citation>
    <scope>NUCLEOTIDE SEQUENCE [LARGE SCALE GENOMIC DNA]</scope>
    <source>
        <strain evidence="3">1/k</strain>
    </source>
</reference>
<dbReference type="EMBL" id="CP017253">
    <property type="protein sequence ID" value="AOR24031.1"/>
    <property type="molecule type" value="Genomic_DNA"/>
</dbReference>
<dbReference type="KEGG" id="ctae:BGI42_09940"/>
<accession>A0A1D7XL29</accession>
<proteinExistence type="predicted"/>
<evidence type="ECO:0000313" key="3">
    <source>
        <dbReference type="Proteomes" id="UP000094652"/>
    </source>
</evidence>
<evidence type="ECO:0000313" key="2">
    <source>
        <dbReference type="EMBL" id="AOR24031.1"/>
    </source>
</evidence>
<protein>
    <submittedName>
        <fullName evidence="2">DUF3794 domain-containing protein</fullName>
    </submittedName>
</protein>
<dbReference type="AlphaFoldDB" id="A0A1D7XL29"/>
<organism evidence="2 3">
    <name type="scientific">Clostridium taeniosporum</name>
    <dbReference type="NCBI Taxonomy" id="394958"/>
    <lineage>
        <taxon>Bacteria</taxon>
        <taxon>Bacillati</taxon>
        <taxon>Bacillota</taxon>
        <taxon>Clostridia</taxon>
        <taxon>Eubacteriales</taxon>
        <taxon>Clostridiaceae</taxon>
        <taxon>Clostridium</taxon>
    </lineage>
</organism>
<dbReference type="RefSeq" id="WP_069680170.1">
    <property type="nucleotide sequence ID" value="NZ_CP017253.2"/>
</dbReference>
<sequence length="156" mass="17827">MINIYENLIEYSGVSEYIPKDISCYKEFNLESVINLSFDRPKMKEIIKTSIKPKINSTRIINTPTGKSLEGQELTGKKYIIEGQVNIRIDYLSETEDNKVHCTRYKQNFSSGIILHRNIVNNSILIPSIFIEQINAELLSNEQALVITTLLSTVEV</sequence>
<keyword evidence="3" id="KW-1185">Reference proteome</keyword>
<dbReference type="STRING" id="394958.BGI42_09940"/>
<dbReference type="InterPro" id="IPR024300">
    <property type="entry name" value="SipL_SPOCS_dom"/>
</dbReference>
<feature type="domain" description="SipL SPOCS" evidence="1">
    <location>
        <begin position="43"/>
        <end position="138"/>
    </location>
</feature>
<dbReference type="Pfam" id="PF12673">
    <property type="entry name" value="SipL"/>
    <property type="match status" value="1"/>
</dbReference>
<name>A0A1D7XL29_9CLOT</name>
<dbReference type="Proteomes" id="UP000094652">
    <property type="component" value="Chromosome"/>
</dbReference>
<gene>
    <name evidence="2" type="ORF">BGI42_09940</name>
</gene>
<evidence type="ECO:0000259" key="1">
    <source>
        <dbReference type="Pfam" id="PF12673"/>
    </source>
</evidence>
<dbReference type="OrthoDB" id="2971545at2"/>